<dbReference type="SMART" id="SM00369">
    <property type="entry name" value="LRR_TYP"/>
    <property type="match status" value="6"/>
</dbReference>
<keyword evidence="4" id="KW-0812">Transmembrane</keyword>
<comment type="caution">
    <text evidence="7">The sequence shown here is derived from an EMBL/GenBank/DDBJ whole genome shotgun (WGS) entry which is preliminary data.</text>
</comment>
<dbReference type="InterPro" id="IPR050328">
    <property type="entry name" value="Dev_Immune_Receptor"/>
</dbReference>
<evidence type="ECO:0000256" key="1">
    <source>
        <dbReference type="ARBA" id="ARBA00022614"/>
    </source>
</evidence>
<feature type="chain" id="PRO_5035179495" evidence="5">
    <location>
        <begin position="18"/>
        <end position="432"/>
    </location>
</feature>
<dbReference type="PROSITE" id="PS51450">
    <property type="entry name" value="LRR"/>
    <property type="match status" value="2"/>
</dbReference>
<keyword evidence="8" id="KW-1185">Reference proteome</keyword>
<feature type="domain" description="LRRCT" evidence="6">
    <location>
        <begin position="313"/>
        <end position="361"/>
    </location>
</feature>
<evidence type="ECO:0000259" key="6">
    <source>
        <dbReference type="SMART" id="SM00082"/>
    </source>
</evidence>
<organism evidence="7 8">
    <name type="scientific">Cotesia congregata</name>
    <name type="common">Parasitoid wasp</name>
    <name type="synonym">Apanteles congregatus</name>
    <dbReference type="NCBI Taxonomy" id="51543"/>
    <lineage>
        <taxon>Eukaryota</taxon>
        <taxon>Metazoa</taxon>
        <taxon>Ecdysozoa</taxon>
        <taxon>Arthropoda</taxon>
        <taxon>Hexapoda</taxon>
        <taxon>Insecta</taxon>
        <taxon>Pterygota</taxon>
        <taxon>Neoptera</taxon>
        <taxon>Endopterygota</taxon>
        <taxon>Hymenoptera</taxon>
        <taxon>Apocrita</taxon>
        <taxon>Ichneumonoidea</taxon>
        <taxon>Braconidae</taxon>
        <taxon>Microgastrinae</taxon>
        <taxon>Cotesia</taxon>
    </lineage>
</organism>
<sequence>MWFNFLVFVMCIFGVQSTVVDLSHRGLKKETFFVNIQQQLNLHEVTDLILKGNQFDSFLDCSTNLDHLKSLDLAENHLQRFFFLCKEEYNLEYLNVSHNHLEYIDDFAFNNRTSKLKLLDLSWNKLSVINETMIEHMKILEYLSIAHNPVDNIHENAFINQQHLVHLDMSNVSASFIPNSLLRPLTKLSFLNISFNPIDTLPFLPALLTELDISGTNILFISEISLPHLSRFHLNHMPNVTKVVLNDFENITMLEVLSFENCKMLTGFRIWPPNSRLLPHLRYLSLKGSALETLDENLRPILQRTAVVDLQNNPWHCDCRMQWINRLNLSNDLSREIRCKTPEEHASKLLSAIPNRELICVEILSSAYLAIWASISIIILALTLAGMYLLWRSPLRQWILPKRGGDTVSYKNVKESSNDLIRILVTDDHTED</sequence>
<keyword evidence="7" id="KW-0675">Receptor</keyword>
<dbReference type="SMART" id="SM00082">
    <property type="entry name" value="LRRCT"/>
    <property type="match status" value="1"/>
</dbReference>
<proteinExistence type="predicted"/>
<dbReference type="Pfam" id="PF13855">
    <property type="entry name" value="LRR_8"/>
    <property type="match status" value="1"/>
</dbReference>
<dbReference type="PANTHER" id="PTHR24373">
    <property type="entry name" value="SLIT RELATED LEUCINE-RICH REPEAT NEURONAL PROTEIN"/>
    <property type="match status" value="1"/>
</dbReference>
<evidence type="ECO:0000313" key="8">
    <source>
        <dbReference type="Proteomes" id="UP000786811"/>
    </source>
</evidence>
<feature type="signal peptide" evidence="5">
    <location>
        <begin position="1"/>
        <end position="17"/>
    </location>
</feature>
<keyword evidence="4" id="KW-0472">Membrane</keyword>
<evidence type="ECO:0000256" key="5">
    <source>
        <dbReference type="SAM" id="SignalP"/>
    </source>
</evidence>
<dbReference type="Proteomes" id="UP000786811">
    <property type="component" value="Unassembled WGS sequence"/>
</dbReference>
<feature type="transmembrane region" description="Helical" evidence="4">
    <location>
        <begin position="369"/>
        <end position="391"/>
    </location>
</feature>
<keyword evidence="1" id="KW-0433">Leucine-rich repeat</keyword>
<keyword evidence="3" id="KW-0677">Repeat</keyword>
<dbReference type="AlphaFoldDB" id="A0A8J2HKR7"/>
<accession>A0A8J2HKR7</accession>
<protein>
    <submittedName>
        <fullName evidence="7">Similar to LINGO2: Leucine-rich repeat and immunoglobulin-like domain-containing nogo receptor-interacting protein 2 (Homo sapiens)</fullName>
    </submittedName>
</protein>
<dbReference type="Gene3D" id="3.80.10.10">
    <property type="entry name" value="Ribonuclease Inhibitor"/>
    <property type="match status" value="2"/>
</dbReference>
<dbReference type="InterPro" id="IPR000483">
    <property type="entry name" value="Cys-rich_flank_reg_C"/>
</dbReference>
<name>A0A8J2HKR7_COTCN</name>
<dbReference type="InterPro" id="IPR003591">
    <property type="entry name" value="Leu-rich_rpt_typical-subtyp"/>
</dbReference>
<dbReference type="SUPFAM" id="SSF52058">
    <property type="entry name" value="L domain-like"/>
    <property type="match status" value="1"/>
</dbReference>
<reference evidence="7" key="1">
    <citation type="submission" date="2021-04" db="EMBL/GenBank/DDBJ databases">
        <authorList>
            <person name="Chebbi M.A.C M."/>
        </authorList>
    </citation>
    <scope>NUCLEOTIDE SEQUENCE</scope>
</reference>
<evidence type="ECO:0000256" key="2">
    <source>
        <dbReference type="ARBA" id="ARBA00022729"/>
    </source>
</evidence>
<keyword evidence="2 5" id="KW-0732">Signal</keyword>
<evidence type="ECO:0000256" key="4">
    <source>
        <dbReference type="SAM" id="Phobius"/>
    </source>
</evidence>
<evidence type="ECO:0000256" key="3">
    <source>
        <dbReference type="ARBA" id="ARBA00022737"/>
    </source>
</evidence>
<keyword evidence="4" id="KW-1133">Transmembrane helix</keyword>
<dbReference type="GO" id="GO:0071944">
    <property type="term" value="C:cell periphery"/>
    <property type="evidence" value="ECO:0007669"/>
    <property type="project" value="UniProtKB-ARBA"/>
</dbReference>
<dbReference type="InterPro" id="IPR001611">
    <property type="entry name" value="Leu-rich_rpt"/>
</dbReference>
<dbReference type="OrthoDB" id="1687175at2759"/>
<evidence type="ECO:0000313" key="7">
    <source>
        <dbReference type="EMBL" id="CAG5101069.1"/>
    </source>
</evidence>
<gene>
    <name evidence="7" type="ORF">HICCMSTLAB_LOCUS10142</name>
</gene>
<dbReference type="PANTHER" id="PTHR24373:SF275">
    <property type="entry name" value="TIR DOMAIN-CONTAINING PROTEIN"/>
    <property type="match status" value="1"/>
</dbReference>
<dbReference type="InterPro" id="IPR032675">
    <property type="entry name" value="LRR_dom_sf"/>
</dbReference>
<dbReference type="EMBL" id="CAJNRD030001122">
    <property type="protein sequence ID" value="CAG5101069.1"/>
    <property type="molecule type" value="Genomic_DNA"/>
</dbReference>